<proteinExistence type="predicted"/>
<gene>
    <name evidence="2" type="ORF">AACH06_30140</name>
</gene>
<sequence>AVGRAEELASAPTLSRLETSATSEHAAALHGVLLDQFIASHRQAPQELVLDVDSTHVPLHGAQEGAHFHAHYDSYCYLPLYVFCGQDLLACVLRPSWRDPASVVSALIKLIARRLRQKWPQLRLVVRADSGFCRPKVLRRFEAWGIDYIIGLQKNSTLEWFSAVPAQALAEQYDAAGTKQRL</sequence>
<feature type="domain" description="Transposase DDE" evidence="1">
    <location>
        <begin position="2"/>
        <end position="173"/>
    </location>
</feature>
<accession>A0ABU9C160</accession>
<evidence type="ECO:0000313" key="3">
    <source>
        <dbReference type="Proteomes" id="UP001371218"/>
    </source>
</evidence>
<dbReference type="Proteomes" id="UP001371218">
    <property type="component" value="Unassembled WGS sequence"/>
</dbReference>
<reference evidence="2 3" key="1">
    <citation type="submission" date="2024-04" db="EMBL/GenBank/DDBJ databases">
        <title>Novel species of the genus Ideonella isolated from streams.</title>
        <authorList>
            <person name="Lu H."/>
        </authorList>
    </citation>
    <scope>NUCLEOTIDE SEQUENCE [LARGE SCALE GENOMIC DNA]</scope>
    <source>
        <strain evidence="2 3">DXS29W</strain>
    </source>
</reference>
<feature type="non-terminal residue" evidence="2">
    <location>
        <position position="182"/>
    </location>
</feature>
<organism evidence="2 3">
    <name type="scientific">Ideonella lacteola</name>
    <dbReference type="NCBI Taxonomy" id="2984193"/>
    <lineage>
        <taxon>Bacteria</taxon>
        <taxon>Pseudomonadati</taxon>
        <taxon>Pseudomonadota</taxon>
        <taxon>Betaproteobacteria</taxon>
        <taxon>Burkholderiales</taxon>
        <taxon>Sphaerotilaceae</taxon>
        <taxon>Ideonella</taxon>
    </lineage>
</organism>
<evidence type="ECO:0000259" key="1">
    <source>
        <dbReference type="Pfam" id="PF13701"/>
    </source>
</evidence>
<dbReference type="Pfam" id="PF13701">
    <property type="entry name" value="DDE_Tnp_1_4"/>
    <property type="match status" value="1"/>
</dbReference>
<name>A0ABU9C160_9BURK</name>
<evidence type="ECO:0000313" key="2">
    <source>
        <dbReference type="EMBL" id="MEK8035099.1"/>
    </source>
</evidence>
<keyword evidence="3" id="KW-1185">Reference proteome</keyword>
<dbReference type="InterPro" id="IPR025668">
    <property type="entry name" value="Tnp_DDE_dom"/>
</dbReference>
<dbReference type="EMBL" id="JBBUTG010000086">
    <property type="protein sequence ID" value="MEK8035099.1"/>
    <property type="molecule type" value="Genomic_DNA"/>
</dbReference>
<dbReference type="RefSeq" id="WP_341429531.1">
    <property type="nucleotide sequence ID" value="NZ_JBBUTG010000086.1"/>
</dbReference>
<feature type="non-terminal residue" evidence="2">
    <location>
        <position position="1"/>
    </location>
</feature>
<comment type="caution">
    <text evidence="2">The sequence shown here is derived from an EMBL/GenBank/DDBJ whole genome shotgun (WGS) entry which is preliminary data.</text>
</comment>
<protein>
    <submittedName>
        <fullName evidence="2">Transposase</fullName>
    </submittedName>
</protein>